<gene>
    <name evidence="2" type="ORF">GPM918_LOCUS17765</name>
    <name evidence="3" type="ORF">SRO942_LOCUS17764</name>
</gene>
<evidence type="ECO:0000313" key="3">
    <source>
        <dbReference type="EMBL" id="CAF3846863.1"/>
    </source>
</evidence>
<dbReference type="InterPro" id="IPR035897">
    <property type="entry name" value="Toll_tir_struct_dom_sf"/>
</dbReference>
<organism evidence="2 4">
    <name type="scientific">Didymodactylos carnosus</name>
    <dbReference type="NCBI Taxonomy" id="1234261"/>
    <lineage>
        <taxon>Eukaryota</taxon>
        <taxon>Metazoa</taxon>
        <taxon>Spiralia</taxon>
        <taxon>Gnathifera</taxon>
        <taxon>Rotifera</taxon>
        <taxon>Eurotatoria</taxon>
        <taxon>Bdelloidea</taxon>
        <taxon>Philodinida</taxon>
        <taxon>Philodinidae</taxon>
        <taxon>Didymodactylos</taxon>
    </lineage>
</organism>
<dbReference type="GO" id="GO:0007165">
    <property type="term" value="P:signal transduction"/>
    <property type="evidence" value="ECO:0007669"/>
    <property type="project" value="InterPro"/>
</dbReference>
<dbReference type="PANTHER" id="PTHR46270">
    <property type="entry name" value="ARMADILLO-TYPE FOLD-RELATED"/>
    <property type="match status" value="1"/>
</dbReference>
<dbReference type="Pfam" id="PF13676">
    <property type="entry name" value="TIR_2"/>
    <property type="match status" value="1"/>
</dbReference>
<sequence>MFDGSKHVQVEADFLSIKDFDFFQTKSHQFICFSVVVLVQHDQIKHEIVATNGLPLLIQCVLDAKFQCEINILRKSLEIIWSMTFIDEAANVLKDPSSQPLLSYIKSVTFSSISDLRTRQAAEGILWKLEKKTILLSTRRPSDQYDIMLSYSHDDKELCYKIHKRLITQNFRVWLDRDAMRGSTIEAMVNAIEQSKIVLLCVSDSYKTSPSCQSEAEFAYQKQRPLIPLIMRDTYRPDGWLLFIIRSRTYINYPKLGFEKACDKLIEEIQAQNVSPKSAITSNLYHELPSSSDSCAVILDWTHTDILNFLSEYNLQEMYPLLKKMNGQDLFELYKMCDINSAQMYQSLKSELLTLYNETLPINVYLRFYNQLKKYMNT</sequence>
<dbReference type="Gene3D" id="3.40.50.10140">
    <property type="entry name" value="Toll/interleukin-1 receptor homology (TIR) domain"/>
    <property type="match status" value="1"/>
</dbReference>
<evidence type="ECO:0000259" key="1">
    <source>
        <dbReference type="PROSITE" id="PS50104"/>
    </source>
</evidence>
<dbReference type="PANTHER" id="PTHR46270:SF2">
    <property type="entry name" value="TIR DOMAIN-CONTAINING PROTEIN"/>
    <property type="match status" value="1"/>
</dbReference>
<comment type="caution">
    <text evidence="2">The sequence shown here is derived from an EMBL/GenBank/DDBJ whole genome shotgun (WGS) entry which is preliminary data.</text>
</comment>
<dbReference type="Proteomes" id="UP000663829">
    <property type="component" value="Unassembled WGS sequence"/>
</dbReference>
<dbReference type="InterPro" id="IPR000157">
    <property type="entry name" value="TIR_dom"/>
</dbReference>
<dbReference type="SUPFAM" id="SSF52200">
    <property type="entry name" value="Toll/Interleukin receptor TIR domain"/>
    <property type="match status" value="1"/>
</dbReference>
<dbReference type="SMART" id="SM00255">
    <property type="entry name" value="TIR"/>
    <property type="match status" value="1"/>
</dbReference>
<feature type="domain" description="TIR" evidence="1">
    <location>
        <begin position="143"/>
        <end position="269"/>
    </location>
</feature>
<dbReference type="EMBL" id="CAJNOQ010004970">
    <property type="protein sequence ID" value="CAF1080941.1"/>
    <property type="molecule type" value="Genomic_DNA"/>
</dbReference>
<evidence type="ECO:0000313" key="4">
    <source>
        <dbReference type="Proteomes" id="UP000663829"/>
    </source>
</evidence>
<accession>A0A814ML39</accession>
<dbReference type="EMBL" id="CAJOBC010004971">
    <property type="protein sequence ID" value="CAF3846863.1"/>
    <property type="molecule type" value="Genomic_DNA"/>
</dbReference>
<dbReference type="OrthoDB" id="9978456at2759"/>
<evidence type="ECO:0000313" key="2">
    <source>
        <dbReference type="EMBL" id="CAF1080941.1"/>
    </source>
</evidence>
<dbReference type="Proteomes" id="UP000681722">
    <property type="component" value="Unassembled WGS sequence"/>
</dbReference>
<keyword evidence="4" id="KW-1185">Reference proteome</keyword>
<name>A0A814ML39_9BILA</name>
<dbReference type="AlphaFoldDB" id="A0A814ML39"/>
<dbReference type="PROSITE" id="PS50104">
    <property type="entry name" value="TIR"/>
    <property type="match status" value="1"/>
</dbReference>
<proteinExistence type="predicted"/>
<reference evidence="2" key="1">
    <citation type="submission" date="2021-02" db="EMBL/GenBank/DDBJ databases">
        <authorList>
            <person name="Nowell W R."/>
        </authorList>
    </citation>
    <scope>NUCLEOTIDE SEQUENCE</scope>
</reference>
<protein>
    <recommendedName>
        <fullName evidence="1">TIR domain-containing protein</fullName>
    </recommendedName>
</protein>